<evidence type="ECO:0000313" key="2">
    <source>
        <dbReference type="Proteomes" id="UP000515856"/>
    </source>
</evidence>
<dbReference type="EMBL" id="CP060636">
    <property type="protein sequence ID" value="QNM10794.1"/>
    <property type="molecule type" value="Genomic_DNA"/>
</dbReference>
<organism evidence="1 2">
    <name type="scientific">[Eubacterium] hominis</name>
    <dbReference type="NCBI Taxonomy" id="2764325"/>
    <lineage>
        <taxon>Bacteria</taxon>
        <taxon>Bacillati</taxon>
        <taxon>Bacillota</taxon>
        <taxon>Erysipelotrichia</taxon>
        <taxon>Erysipelotrichales</taxon>
        <taxon>Erysipelotrichaceae</taxon>
        <taxon>Amedibacillus</taxon>
    </lineage>
</organism>
<gene>
    <name evidence="1" type="ORF">H9Q80_10900</name>
</gene>
<dbReference type="KEGG" id="ehn:H9Q80_10900"/>
<proteinExistence type="predicted"/>
<sequence length="139" mass="16364">MYERMLEKSKQPAIEEMEAYCGDCGALFMLFNEWLSTTYHTRQELSYPYGNHYGWCIAHRIKKKLICNVFPERNAFTVMVRLSNNQFDTIFSKVQPYTKELIINKYSCGDGGWIHERVLTQEHYEDAKIVLSAKFTKVS</sequence>
<dbReference type="RefSeq" id="WP_117455841.1">
    <property type="nucleotide sequence ID" value="NZ_CP060636.1"/>
</dbReference>
<evidence type="ECO:0000313" key="1">
    <source>
        <dbReference type="EMBL" id="QNM10794.1"/>
    </source>
</evidence>
<dbReference type="Pfam" id="PF12663">
    <property type="entry name" value="DUF3788"/>
    <property type="match status" value="1"/>
</dbReference>
<keyword evidence="2" id="KW-1185">Reference proteome</keyword>
<reference evidence="1 2" key="1">
    <citation type="submission" date="2020-08" db="EMBL/GenBank/DDBJ databases">
        <authorList>
            <person name="Liu C."/>
            <person name="Sun Q."/>
        </authorList>
    </citation>
    <scope>NUCLEOTIDE SEQUENCE [LARGE SCALE GENOMIC DNA]</scope>
    <source>
        <strain evidence="1 2">NSJ-61</strain>
    </source>
</reference>
<dbReference type="Proteomes" id="UP000515856">
    <property type="component" value="Chromosome"/>
</dbReference>
<dbReference type="AlphaFoldDB" id="A0A7G9GJ12"/>
<protein>
    <submittedName>
        <fullName evidence="1">DUF3788 domain-containing protein</fullName>
    </submittedName>
</protein>
<dbReference type="InterPro" id="IPR024265">
    <property type="entry name" value="DUF3788"/>
</dbReference>
<accession>A0A7G9GJ12</accession>
<name>A0A7G9GJ12_9FIRM</name>